<gene>
    <name evidence="2" type="ORF">ALC57_09243</name>
</gene>
<sequence>MRLKSELLWGRQTAKRSSDLTTSPASLQECLQNTTLLSVWEDNSVVSDIIVERSQPIVRRYKVPVPGGFNAQVRLLIPPGADMSGATKYPMLVYV</sequence>
<protein>
    <submittedName>
        <fullName evidence="2">Uncharacterized protein</fullName>
    </submittedName>
</protein>
<accession>A0A151J5S5</accession>
<proteinExistence type="predicted"/>
<evidence type="ECO:0000256" key="1">
    <source>
        <dbReference type="SAM" id="MobiDB-lite"/>
    </source>
</evidence>
<keyword evidence="3" id="KW-1185">Reference proteome</keyword>
<dbReference type="AlphaFoldDB" id="A0A151J5S5"/>
<organism evidence="2 3">
    <name type="scientific">Trachymyrmex cornetzi</name>
    <dbReference type="NCBI Taxonomy" id="471704"/>
    <lineage>
        <taxon>Eukaryota</taxon>
        <taxon>Metazoa</taxon>
        <taxon>Ecdysozoa</taxon>
        <taxon>Arthropoda</taxon>
        <taxon>Hexapoda</taxon>
        <taxon>Insecta</taxon>
        <taxon>Pterygota</taxon>
        <taxon>Neoptera</taxon>
        <taxon>Endopterygota</taxon>
        <taxon>Hymenoptera</taxon>
        <taxon>Apocrita</taxon>
        <taxon>Aculeata</taxon>
        <taxon>Formicoidea</taxon>
        <taxon>Formicidae</taxon>
        <taxon>Myrmicinae</taxon>
        <taxon>Trachymyrmex</taxon>
    </lineage>
</organism>
<dbReference type="EMBL" id="KQ979961">
    <property type="protein sequence ID" value="KYN18445.1"/>
    <property type="molecule type" value="Genomic_DNA"/>
</dbReference>
<reference evidence="2 3" key="1">
    <citation type="submission" date="2015-09" db="EMBL/GenBank/DDBJ databases">
        <title>Trachymyrmex cornetzi WGS genome.</title>
        <authorList>
            <person name="Nygaard S."/>
            <person name="Hu H."/>
            <person name="Boomsma J."/>
            <person name="Zhang G."/>
        </authorList>
    </citation>
    <scope>NUCLEOTIDE SEQUENCE [LARGE SCALE GENOMIC DNA]</scope>
    <source>
        <strain evidence="2">Tcor2-1</strain>
        <tissue evidence="2">Whole body</tissue>
    </source>
</reference>
<evidence type="ECO:0000313" key="3">
    <source>
        <dbReference type="Proteomes" id="UP000078492"/>
    </source>
</evidence>
<evidence type="ECO:0000313" key="2">
    <source>
        <dbReference type="EMBL" id="KYN18445.1"/>
    </source>
</evidence>
<dbReference type="Proteomes" id="UP000078492">
    <property type="component" value="Unassembled WGS sequence"/>
</dbReference>
<name>A0A151J5S5_9HYME</name>
<feature type="region of interest" description="Disordered" evidence="1">
    <location>
        <begin position="1"/>
        <end position="24"/>
    </location>
</feature>
<dbReference type="STRING" id="471704.A0A151J5S5"/>